<sequence length="217" mass="23177">MSVIRQPGMLGRTTRRRLVGVTAALTAAAIETLAVGLWFWLMVDARTTSTALVGLGILFCGAVLRTGVFGVTISDVSDLIQPRRLGAALALTGGWIVWLFLAEVIGGIRGIVIATLVLVGLLTGQLALERRAFHLRPGLFTAHPVLSLLVPAALLGLGASALLAATWLVDWAIVSPPLSLEITTVVIRIEAIQIGLLLFGCCAFLAHQRRLQRFLDR</sequence>
<dbReference type="OrthoDB" id="203414at2157"/>
<protein>
    <submittedName>
        <fullName evidence="2">Uncharacterized protein</fullName>
    </submittedName>
</protein>
<evidence type="ECO:0000313" key="2">
    <source>
        <dbReference type="EMBL" id="THE65630.1"/>
    </source>
</evidence>
<gene>
    <name evidence="2" type="ORF">D8Y22_06775</name>
</gene>
<keyword evidence="3" id="KW-1185">Reference proteome</keyword>
<evidence type="ECO:0000256" key="1">
    <source>
        <dbReference type="SAM" id="Phobius"/>
    </source>
</evidence>
<accession>A0A4S3TPL2</accession>
<keyword evidence="1" id="KW-0812">Transmembrane</keyword>
<proteinExistence type="predicted"/>
<feature type="transmembrane region" description="Helical" evidence="1">
    <location>
        <begin position="21"/>
        <end position="41"/>
    </location>
</feature>
<dbReference type="EMBL" id="RBZW01000018">
    <property type="protein sequence ID" value="THE65630.1"/>
    <property type="molecule type" value="Genomic_DNA"/>
</dbReference>
<name>A0A4S3TPL2_9EURY</name>
<comment type="caution">
    <text evidence="2">The sequence shown here is derived from an EMBL/GenBank/DDBJ whole genome shotgun (WGS) entry which is preliminary data.</text>
</comment>
<feature type="transmembrane region" description="Helical" evidence="1">
    <location>
        <begin position="185"/>
        <end position="207"/>
    </location>
</feature>
<reference evidence="2 3" key="1">
    <citation type="submission" date="2018-10" db="EMBL/GenBank/DDBJ databases">
        <title>Natronolimnobius sp. XQ-INN 246 isolated from Inner Mongolia Autonomous Region of China.</title>
        <authorList>
            <person name="Xue Q."/>
        </authorList>
    </citation>
    <scope>NUCLEOTIDE SEQUENCE [LARGE SCALE GENOMIC DNA]</scope>
    <source>
        <strain evidence="2 3">XQ-INN 246</strain>
    </source>
</reference>
<dbReference type="RefSeq" id="WP_141463948.1">
    <property type="nucleotide sequence ID" value="NZ_RBZW01000018.1"/>
</dbReference>
<feature type="transmembrane region" description="Helical" evidence="1">
    <location>
        <begin position="85"/>
        <end position="102"/>
    </location>
</feature>
<feature type="transmembrane region" description="Helical" evidence="1">
    <location>
        <begin position="108"/>
        <end position="128"/>
    </location>
</feature>
<dbReference type="AlphaFoldDB" id="A0A4S3TPL2"/>
<feature type="transmembrane region" description="Helical" evidence="1">
    <location>
        <begin position="148"/>
        <end position="173"/>
    </location>
</feature>
<organism evidence="2 3">
    <name type="scientific">Salinadaptatus halalkaliphilus</name>
    <dbReference type="NCBI Taxonomy" id="2419781"/>
    <lineage>
        <taxon>Archaea</taxon>
        <taxon>Methanobacteriati</taxon>
        <taxon>Methanobacteriota</taxon>
        <taxon>Stenosarchaea group</taxon>
        <taxon>Halobacteria</taxon>
        <taxon>Halobacteriales</taxon>
        <taxon>Natrialbaceae</taxon>
        <taxon>Salinadaptatus</taxon>
    </lineage>
</organism>
<feature type="transmembrane region" description="Helical" evidence="1">
    <location>
        <begin position="53"/>
        <end position="73"/>
    </location>
</feature>
<keyword evidence="1" id="KW-0472">Membrane</keyword>
<dbReference type="Proteomes" id="UP000318864">
    <property type="component" value="Unassembled WGS sequence"/>
</dbReference>
<evidence type="ECO:0000313" key="3">
    <source>
        <dbReference type="Proteomes" id="UP000318864"/>
    </source>
</evidence>
<keyword evidence="1" id="KW-1133">Transmembrane helix</keyword>